<name>Q2Y5P4_NITMU</name>
<dbReference type="InterPro" id="IPR004556">
    <property type="entry name" value="HemK-like"/>
</dbReference>
<keyword evidence="3 5" id="KW-0949">S-adenosyl-L-methionine</keyword>
<reference evidence="10" key="1">
    <citation type="submission" date="2005-08" db="EMBL/GenBank/DDBJ databases">
        <title>Complete sequence of chromosome 1 of Nitrosospira multiformis ATCC 25196.</title>
        <authorList>
            <person name="Copeland A."/>
            <person name="Lucas S."/>
            <person name="Lapidus A."/>
            <person name="Barry K."/>
            <person name="Detter J.C."/>
            <person name="Glavina T."/>
            <person name="Hammon N."/>
            <person name="Israni S."/>
            <person name="Pitluck S."/>
            <person name="Chain P."/>
            <person name="Malfatti S."/>
            <person name="Shin M."/>
            <person name="Vergez L."/>
            <person name="Schmutz J."/>
            <person name="Larimer F."/>
            <person name="Land M."/>
            <person name="Hauser L."/>
            <person name="Kyrpides N."/>
            <person name="Lykidis A."/>
            <person name="Richardson P."/>
        </authorList>
    </citation>
    <scope>NUCLEOTIDE SEQUENCE [LARGE SCALE GENOMIC DNA]</scope>
    <source>
        <strain evidence="10">ATCC 25196 / NCIMB 11849 / C 71</strain>
    </source>
</reference>
<dbReference type="NCBIfam" id="TIGR03534">
    <property type="entry name" value="RF_mod_PrmC"/>
    <property type="match status" value="1"/>
</dbReference>
<keyword evidence="1 5" id="KW-0489">Methyltransferase</keyword>
<proteinExistence type="inferred from homology"/>
<dbReference type="PROSITE" id="PS00092">
    <property type="entry name" value="N6_MTASE"/>
    <property type="match status" value="1"/>
</dbReference>
<reference evidence="9 11" key="4">
    <citation type="submission" date="2016-10" db="EMBL/GenBank/DDBJ databases">
        <authorList>
            <person name="de Groot N.N."/>
        </authorList>
    </citation>
    <scope>NUCLEOTIDE SEQUENCE [LARGE SCALE GENOMIC DNA]</scope>
    <source>
        <strain evidence="9 11">Nl13</strain>
    </source>
</reference>
<dbReference type="InterPro" id="IPR029063">
    <property type="entry name" value="SAM-dependent_MTases_sf"/>
</dbReference>
<dbReference type="Proteomes" id="UP000002718">
    <property type="component" value="Chromosome"/>
</dbReference>
<dbReference type="InterPro" id="IPR002052">
    <property type="entry name" value="DNA_methylase_N6_adenine_CS"/>
</dbReference>
<dbReference type="SUPFAM" id="SSF53335">
    <property type="entry name" value="S-adenosyl-L-methionine-dependent methyltransferases"/>
    <property type="match status" value="1"/>
</dbReference>
<evidence type="ECO:0000256" key="3">
    <source>
        <dbReference type="ARBA" id="ARBA00022691"/>
    </source>
</evidence>
<evidence type="ECO:0000313" key="9">
    <source>
        <dbReference type="EMBL" id="SEF99470.1"/>
    </source>
</evidence>
<feature type="binding site" evidence="5">
    <location>
        <position position="167"/>
    </location>
    <ligand>
        <name>S-adenosyl-L-methionine</name>
        <dbReference type="ChEBI" id="CHEBI:59789"/>
    </ligand>
</feature>
<dbReference type="Proteomes" id="UP000236751">
    <property type="component" value="Unassembled WGS sequence"/>
</dbReference>
<dbReference type="GO" id="GO:0003676">
    <property type="term" value="F:nucleic acid binding"/>
    <property type="evidence" value="ECO:0007669"/>
    <property type="project" value="InterPro"/>
</dbReference>
<evidence type="ECO:0000256" key="1">
    <source>
        <dbReference type="ARBA" id="ARBA00022603"/>
    </source>
</evidence>
<dbReference type="Gene3D" id="1.10.8.10">
    <property type="entry name" value="DNA helicase RuvA subunit, C-terminal domain"/>
    <property type="match status" value="1"/>
</dbReference>
<feature type="binding site" evidence="5">
    <location>
        <begin position="182"/>
        <end position="185"/>
    </location>
    <ligand>
        <name>substrate</name>
    </ligand>
</feature>
<organism evidence="8 10">
    <name type="scientific">Nitrosospira multiformis (strain ATCC 25196 / NCIMB 11849 / C 71)</name>
    <dbReference type="NCBI Taxonomy" id="323848"/>
    <lineage>
        <taxon>Bacteria</taxon>
        <taxon>Pseudomonadati</taxon>
        <taxon>Pseudomonadota</taxon>
        <taxon>Betaproteobacteria</taxon>
        <taxon>Nitrosomonadales</taxon>
        <taxon>Nitrosomonadaceae</taxon>
        <taxon>Nitrosospira</taxon>
    </lineage>
</organism>
<protein>
    <recommendedName>
        <fullName evidence="5">Release factor glutamine methyltransferase</fullName>
        <shortName evidence="5">RF MTase</shortName>
        <ecNumber evidence="5">2.1.1.297</ecNumber>
    </recommendedName>
    <alternativeName>
        <fullName evidence="5">N5-glutamine methyltransferase PrmC</fullName>
    </alternativeName>
    <alternativeName>
        <fullName evidence="5">Protein-(glutamine-N5) MTase PrmC</fullName>
    </alternativeName>
    <alternativeName>
        <fullName evidence="5">Protein-glutamine N-methyltransferase PrmC</fullName>
    </alternativeName>
</protein>
<sequence length="286" mass="31105">MSSLTIFEALGQARRNIADIDARMLLQYVLDVNHAYLLAHPEQKLTAEQAQAFYLLTGRRTLGEPVAYLTGRREFYSLEFNVTPAVLVPRPETELLIDLALARIPPQRPCRILDLGTGSGAIALTLATHRPLAKVTAVDVSAAAVAVANANAARFSLNNVRVIEADWFEGVAGESFDLIVSNPPYIAGDDPHLAQGDLRFEPQIALVAPSEGLGCIRLIIDSAPAHLAPEGSLLLEHGYDQAEACRCLLREAGFREVFSQPDLAGIMRVSGGWFRSFPGEAAKMRY</sequence>
<evidence type="ECO:0000313" key="11">
    <source>
        <dbReference type="Proteomes" id="UP000236751"/>
    </source>
</evidence>
<dbReference type="RefSeq" id="WP_011381924.1">
    <property type="nucleotide sequence ID" value="NC_007614.1"/>
</dbReference>
<comment type="catalytic activity">
    <reaction evidence="4 5">
        <text>L-glutaminyl-[peptide chain release factor] + S-adenosyl-L-methionine = N(5)-methyl-L-glutaminyl-[peptide chain release factor] + S-adenosyl-L-homocysteine + H(+)</text>
        <dbReference type="Rhea" id="RHEA:42896"/>
        <dbReference type="Rhea" id="RHEA-COMP:10271"/>
        <dbReference type="Rhea" id="RHEA-COMP:10272"/>
        <dbReference type="ChEBI" id="CHEBI:15378"/>
        <dbReference type="ChEBI" id="CHEBI:30011"/>
        <dbReference type="ChEBI" id="CHEBI:57856"/>
        <dbReference type="ChEBI" id="CHEBI:59789"/>
        <dbReference type="ChEBI" id="CHEBI:61891"/>
        <dbReference type="EC" id="2.1.1.297"/>
    </reaction>
</comment>
<dbReference type="Gene3D" id="3.40.50.150">
    <property type="entry name" value="Vaccinia Virus protein VP39"/>
    <property type="match status" value="1"/>
</dbReference>
<dbReference type="Pfam" id="PF17827">
    <property type="entry name" value="PrmC_N"/>
    <property type="match status" value="1"/>
</dbReference>
<evidence type="ECO:0000259" key="7">
    <source>
        <dbReference type="Pfam" id="PF17827"/>
    </source>
</evidence>
<dbReference type="CDD" id="cd02440">
    <property type="entry name" value="AdoMet_MTases"/>
    <property type="match status" value="1"/>
</dbReference>
<dbReference type="NCBIfam" id="TIGR00536">
    <property type="entry name" value="hemK_fam"/>
    <property type="match status" value="1"/>
</dbReference>
<dbReference type="EMBL" id="FNVK01000020">
    <property type="protein sequence ID" value="SEF99470.1"/>
    <property type="molecule type" value="Genomic_DNA"/>
</dbReference>
<dbReference type="PANTHER" id="PTHR18895:SF74">
    <property type="entry name" value="MTRF1L RELEASE FACTOR GLUTAMINE METHYLTRANSFERASE"/>
    <property type="match status" value="1"/>
</dbReference>
<gene>
    <name evidence="5" type="primary">prmC</name>
    <name evidence="8" type="ordered locus">Nmul_A2640</name>
    <name evidence="9" type="ORF">SAMN05216403_12033</name>
</gene>
<dbReference type="InterPro" id="IPR019874">
    <property type="entry name" value="RF_methyltr_PrmC"/>
</dbReference>
<dbReference type="InterPro" id="IPR050320">
    <property type="entry name" value="N5-glutamine_MTase"/>
</dbReference>
<feature type="binding site" evidence="5">
    <location>
        <position position="139"/>
    </location>
    <ligand>
        <name>S-adenosyl-L-methionine</name>
        <dbReference type="ChEBI" id="CHEBI:59789"/>
    </ligand>
</feature>
<feature type="domain" description="Methyltransferase small" evidence="6">
    <location>
        <begin position="102"/>
        <end position="190"/>
    </location>
</feature>
<dbReference type="AlphaFoldDB" id="Q2Y5P4"/>
<dbReference type="EMBL" id="CP000103">
    <property type="protein sequence ID" value="ABB75927.1"/>
    <property type="molecule type" value="Genomic_DNA"/>
</dbReference>
<feature type="binding site" evidence="5">
    <location>
        <begin position="116"/>
        <end position="120"/>
    </location>
    <ligand>
        <name>S-adenosyl-L-methionine</name>
        <dbReference type="ChEBI" id="CHEBI:59789"/>
    </ligand>
</feature>
<accession>Q2Y5P4</accession>
<keyword evidence="10" id="KW-1185">Reference proteome</keyword>
<evidence type="ECO:0000256" key="5">
    <source>
        <dbReference type="HAMAP-Rule" id="MF_02126"/>
    </source>
</evidence>
<dbReference type="HOGENOM" id="CLU_018398_3_1_4"/>
<evidence type="ECO:0000256" key="2">
    <source>
        <dbReference type="ARBA" id="ARBA00022679"/>
    </source>
</evidence>
<evidence type="ECO:0000313" key="8">
    <source>
        <dbReference type="EMBL" id="ABB75927.1"/>
    </source>
</evidence>
<dbReference type="OrthoDB" id="9800643at2"/>
<dbReference type="InterPro" id="IPR040758">
    <property type="entry name" value="PrmC_N"/>
</dbReference>
<evidence type="ECO:0000259" key="6">
    <source>
        <dbReference type="Pfam" id="PF05175"/>
    </source>
</evidence>
<feature type="domain" description="Release factor glutamine methyltransferase N-terminal" evidence="7">
    <location>
        <begin position="8"/>
        <end position="71"/>
    </location>
</feature>
<reference evidence="8" key="2">
    <citation type="submission" date="2005-08" db="EMBL/GenBank/DDBJ databases">
        <title>Complete sequence of Chromosome 1 of Nitrosospira multiformis ATCC 25196.</title>
        <authorList>
            <consortium name="US DOE Joint Genome Institute"/>
            <person name="Copeland A."/>
            <person name="Lucas S."/>
            <person name="Lapidus A."/>
            <person name="Barry K."/>
            <person name="Detter J.C."/>
            <person name="Glavina T."/>
            <person name="Hammon N."/>
            <person name="Israni S."/>
            <person name="Pitluck S."/>
            <person name="Chain P."/>
            <person name="Malfatti S."/>
            <person name="Shin M."/>
            <person name="Vergez L."/>
            <person name="Schmutz J."/>
            <person name="Larimer F."/>
            <person name="Land M."/>
            <person name="Hauser L."/>
            <person name="Kyrpides N."/>
            <person name="Lykidis A."/>
            <person name="Richardson P."/>
        </authorList>
    </citation>
    <scope>NUCLEOTIDE SEQUENCE</scope>
    <source>
        <strain evidence="8">ATCC 25196</strain>
    </source>
</reference>
<feature type="binding site" evidence="5">
    <location>
        <position position="182"/>
    </location>
    <ligand>
        <name>S-adenosyl-L-methionine</name>
        <dbReference type="ChEBI" id="CHEBI:59789"/>
    </ligand>
</feature>
<dbReference type="STRING" id="323848.Nmul_A2640"/>
<reference evidence="8 10" key="3">
    <citation type="journal article" date="2008" name="Appl. Environ. Microbiol.">
        <title>Complete genome sequence of Nitrosospira multiformis, an ammonia-oxidizing bacterium from the soil environment.</title>
        <authorList>
            <person name="Norton J.M."/>
            <person name="Klotz M.G."/>
            <person name="Stein L.Y."/>
            <person name="Arp D.J."/>
            <person name="Bottomley P.J."/>
            <person name="Chain P.S."/>
            <person name="Hauser L.J."/>
            <person name="Land M.L."/>
            <person name="Larimer F.W."/>
            <person name="Shin M.W."/>
            <person name="Starkenburg S.R."/>
        </authorList>
    </citation>
    <scope>NUCLEOTIDE SEQUENCE [LARGE SCALE GENOMIC DNA]</scope>
    <source>
        <strain evidence="8">ATCC 25196</strain>
        <strain evidence="10">ATCC 25196 / NCIMB 11849 / C 71</strain>
    </source>
</reference>
<keyword evidence="2 5" id="KW-0808">Transferase</keyword>
<evidence type="ECO:0000256" key="4">
    <source>
        <dbReference type="ARBA" id="ARBA00048391"/>
    </source>
</evidence>
<dbReference type="Pfam" id="PF05175">
    <property type="entry name" value="MTS"/>
    <property type="match status" value="1"/>
</dbReference>
<comment type="similarity">
    <text evidence="5">Belongs to the protein N5-glutamine methyltransferase family. PrmC subfamily.</text>
</comment>
<dbReference type="PANTHER" id="PTHR18895">
    <property type="entry name" value="HEMK METHYLTRANSFERASE"/>
    <property type="match status" value="1"/>
</dbReference>
<dbReference type="EC" id="2.1.1.297" evidence="5"/>
<comment type="function">
    <text evidence="5">Methylates the class 1 translation termination release factors RF1/PrfA and RF2/PrfB on the glutamine residue of the universally conserved GGQ motif.</text>
</comment>
<dbReference type="eggNOG" id="COG2890">
    <property type="taxonomic scope" value="Bacteria"/>
</dbReference>
<dbReference type="InterPro" id="IPR007848">
    <property type="entry name" value="Small_mtfrase_dom"/>
</dbReference>
<dbReference type="GO" id="GO:0102559">
    <property type="term" value="F:peptide chain release factor N(5)-glutamine methyltransferase activity"/>
    <property type="evidence" value="ECO:0007669"/>
    <property type="project" value="UniProtKB-EC"/>
</dbReference>
<dbReference type="GO" id="GO:0032259">
    <property type="term" value="P:methylation"/>
    <property type="evidence" value="ECO:0007669"/>
    <property type="project" value="UniProtKB-KW"/>
</dbReference>
<dbReference type="KEGG" id="nmu:Nmul_A2640"/>
<dbReference type="HAMAP" id="MF_02126">
    <property type="entry name" value="RF_methyltr_PrmC"/>
    <property type="match status" value="1"/>
</dbReference>
<evidence type="ECO:0000313" key="10">
    <source>
        <dbReference type="Proteomes" id="UP000002718"/>
    </source>
</evidence>
<dbReference type="FunFam" id="3.40.50.150:FF:000053">
    <property type="entry name" value="Release factor glutamine methyltransferase"/>
    <property type="match status" value="1"/>
</dbReference>